<keyword evidence="9" id="KW-1185">Reference proteome</keyword>
<evidence type="ECO:0000256" key="7">
    <source>
        <dbReference type="SAM" id="MobiDB-lite"/>
    </source>
</evidence>
<dbReference type="GO" id="GO:0034707">
    <property type="term" value="C:chloride channel complex"/>
    <property type="evidence" value="ECO:0007669"/>
    <property type="project" value="UniProtKB-KW"/>
</dbReference>
<reference evidence="8 9" key="1">
    <citation type="journal article" date="2019" name="PLoS Biol.">
        <title>Sex chromosomes control vertical transmission of feminizing Wolbachia symbionts in an isopod.</title>
        <authorList>
            <person name="Becking T."/>
            <person name="Chebbi M.A."/>
            <person name="Giraud I."/>
            <person name="Moumen B."/>
            <person name="Laverre T."/>
            <person name="Caubet Y."/>
            <person name="Peccoud J."/>
            <person name="Gilbert C."/>
            <person name="Cordaux R."/>
        </authorList>
    </citation>
    <scope>NUCLEOTIDE SEQUENCE [LARGE SCALE GENOMIC DNA]</scope>
    <source>
        <strain evidence="8">ANa2</strain>
        <tissue evidence="8">Whole body excluding digestive tract and cuticle</tissue>
    </source>
</reference>
<protein>
    <recommendedName>
        <fullName evidence="6">Bestrophin homolog</fullName>
    </recommendedName>
</protein>
<dbReference type="EMBL" id="SEYY01017698">
    <property type="protein sequence ID" value="KAB7499618.1"/>
    <property type="molecule type" value="Genomic_DNA"/>
</dbReference>
<keyword evidence="6" id="KW-1003">Cell membrane</keyword>
<dbReference type="AlphaFoldDB" id="A0A5N5T0B9"/>
<dbReference type="GO" id="GO:0005254">
    <property type="term" value="F:chloride channel activity"/>
    <property type="evidence" value="ECO:0007669"/>
    <property type="project" value="UniProtKB-KW"/>
</dbReference>
<evidence type="ECO:0000256" key="4">
    <source>
        <dbReference type="ARBA" id="ARBA00023136"/>
    </source>
</evidence>
<keyword evidence="6" id="KW-0407">Ion channel</keyword>
<dbReference type="Proteomes" id="UP000326759">
    <property type="component" value="Unassembled WGS sequence"/>
</dbReference>
<dbReference type="PANTHER" id="PTHR10736">
    <property type="entry name" value="BESTROPHIN"/>
    <property type="match status" value="1"/>
</dbReference>
<keyword evidence="3 6" id="KW-1133">Transmembrane helix</keyword>
<feature type="compositionally biased region" description="Low complexity" evidence="7">
    <location>
        <begin position="455"/>
        <end position="464"/>
    </location>
</feature>
<accession>A0A5N5T0B9</accession>
<dbReference type="Pfam" id="PF01062">
    <property type="entry name" value="Bestrophin"/>
    <property type="match status" value="1"/>
</dbReference>
<evidence type="ECO:0000313" key="8">
    <source>
        <dbReference type="EMBL" id="KAB7499618.1"/>
    </source>
</evidence>
<keyword evidence="6" id="KW-0869">Chloride channel</keyword>
<evidence type="ECO:0000256" key="1">
    <source>
        <dbReference type="ARBA" id="ARBA00004370"/>
    </source>
</evidence>
<feature type="region of interest" description="Disordered" evidence="7">
    <location>
        <begin position="389"/>
        <end position="532"/>
    </location>
</feature>
<keyword evidence="2 6" id="KW-0812">Transmembrane</keyword>
<feature type="compositionally biased region" description="Basic and acidic residues" evidence="7">
    <location>
        <begin position="573"/>
        <end position="604"/>
    </location>
</feature>
<feature type="region of interest" description="Disordered" evidence="7">
    <location>
        <begin position="568"/>
        <end position="611"/>
    </location>
</feature>
<keyword evidence="4 6" id="KW-0472">Membrane</keyword>
<organism evidence="8 9">
    <name type="scientific">Armadillidium nasatum</name>
    <dbReference type="NCBI Taxonomy" id="96803"/>
    <lineage>
        <taxon>Eukaryota</taxon>
        <taxon>Metazoa</taxon>
        <taxon>Ecdysozoa</taxon>
        <taxon>Arthropoda</taxon>
        <taxon>Crustacea</taxon>
        <taxon>Multicrustacea</taxon>
        <taxon>Malacostraca</taxon>
        <taxon>Eumalacostraca</taxon>
        <taxon>Peracarida</taxon>
        <taxon>Isopoda</taxon>
        <taxon>Oniscidea</taxon>
        <taxon>Crinocheta</taxon>
        <taxon>Armadillidiidae</taxon>
        <taxon>Armadillidium</taxon>
    </lineage>
</organism>
<dbReference type="GO" id="GO:0005886">
    <property type="term" value="C:plasma membrane"/>
    <property type="evidence" value="ECO:0007669"/>
    <property type="project" value="UniProtKB-SubCell"/>
</dbReference>
<sequence length="611" mass="70720">MTFLLTQTETTHNDSKKYHRQKLLSLRIFEKISLYCQYFSNLIPLSFVLGFYINIVVQRWWAQYLLLPWPDGLSLFISTSLQGQDDRSRMMRRTIVRYLNLASTMTLRMVCLKVKKRFPTYDHLIEAGLLESKEKDIIESMESKTTHMLYWMPLVWAGSVVTRARKEKRIKDDFAVKTIMDEINRVRSNLGSLMSYDTISIPLVYTQVRENVNIVINKDPQKKYDMHTIDFYVPIFTYLQFFFYMGWLKVAESLVNPFGEDDDDFEVNYIIDRNISVAYIIVDEMHNGHPSIIPDMYWDNIVPKNLPYTTASEAYRRGTLMCSTDHFLVRKEDGEVVTKYDEENMMRDHPDDVESQYLQGKAVESSRSNLLLSNAVRIWRSLGTSVTSGFSPQSSVVTRPKDRAVLEPAPEIIPDISSTPTPSPTEPQKKTAREKIQVHADQEILSRAVSKEVHTSQSTSSPSSEMNPELMTQKERKEKSEKPDLNENHFCSADTEIVDEERRKSEAASESSDYGSSSKSTSRSSSSSPDDKELYLFQRSEYFPVYDRPSNYLQSNFLSKGMEIQNRGSKLNCQKEEEKDLPDSKDGFKRDESKEGNKKSKDDDASTEFWF</sequence>
<evidence type="ECO:0000256" key="5">
    <source>
        <dbReference type="ARBA" id="ARBA00034769"/>
    </source>
</evidence>
<name>A0A5N5T0B9_9CRUS</name>
<dbReference type="InterPro" id="IPR021134">
    <property type="entry name" value="Bestrophin-like"/>
</dbReference>
<feature type="compositionally biased region" description="Basic and acidic residues" evidence="7">
    <location>
        <begin position="427"/>
        <end position="454"/>
    </location>
</feature>
<evidence type="ECO:0000256" key="3">
    <source>
        <dbReference type="ARBA" id="ARBA00022989"/>
    </source>
</evidence>
<evidence type="ECO:0000256" key="6">
    <source>
        <dbReference type="RuleBase" id="RU363126"/>
    </source>
</evidence>
<keyword evidence="6" id="KW-0813">Transport</keyword>
<comment type="function">
    <text evidence="6">Forms chloride channels.</text>
</comment>
<dbReference type="InterPro" id="IPR000615">
    <property type="entry name" value="Bestrophin"/>
</dbReference>
<comment type="subcellular location">
    <subcellularLocation>
        <location evidence="6">Cell membrane</location>
        <topology evidence="6">Multi-pass membrane protein</topology>
    </subcellularLocation>
    <subcellularLocation>
        <location evidence="1">Membrane</location>
    </subcellularLocation>
</comment>
<evidence type="ECO:0000313" key="9">
    <source>
        <dbReference type="Proteomes" id="UP000326759"/>
    </source>
</evidence>
<gene>
    <name evidence="8" type="primary">Best3_1</name>
    <name evidence="8" type="ORF">Anas_03441</name>
</gene>
<feature type="transmembrane region" description="Helical" evidence="6">
    <location>
        <begin position="231"/>
        <end position="248"/>
    </location>
</feature>
<dbReference type="PANTHER" id="PTHR10736:SF11">
    <property type="entry name" value="BESTROPHIN 2"/>
    <property type="match status" value="1"/>
</dbReference>
<keyword evidence="6" id="KW-0406">Ion transport</keyword>
<feature type="compositionally biased region" description="Low complexity" evidence="7">
    <location>
        <begin position="508"/>
        <end position="528"/>
    </location>
</feature>
<feature type="transmembrane region" description="Helical" evidence="6">
    <location>
        <begin position="32"/>
        <end position="55"/>
    </location>
</feature>
<dbReference type="OrthoDB" id="201595at2759"/>
<keyword evidence="6" id="KW-0868">Chloride</keyword>
<feature type="compositionally biased region" description="Low complexity" evidence="7">
    <location>
        <begin position="410"/>
        <end position="420"/>
    </location>
</feature>
<comment type="similarity">
    <text evidence="5 6">Belongs to the anion channel-forming bestrophin (TC 1.A.46) family. Calcium-sensitive chloride channel subfamily.</text>
</comment>
<proteinExistence type="inferred from homology"/>
<evidence type="ECO:0000256" key="2">
    <source>
        <dbReference type="ARBA" id="ARBA00022692"/>
    </source>
</evidence>
<feature type="compositionally biased region" description="Basic and acidic residues" evidence="7">
    <location>
        <begin position="472"/>
        <end position="487"/>
    </location>
</feature>
<comment type="caution">
    <text evidence="8">The sequence shown here is derived from an EMBL/GenBank/DDBJ whole genome shotgun (WGS) entry which is preliminary data.</text>
</comment>